<dbReference type="EMBL" id="JAHHUM010001942">
    <property type="protein sequence ID" value="KAK5607800.1"/>
    <property type="molecule type" value="Genomic_DNA"/>
</dbReference>
<keyword evidence="3" id="KW-1185">Reference proteome</keyword>
<gene>
    <name evidence="2" type="ORF">CRENBAI_011165</name>
</gene>
<feature type="region of interest" description="Disordered" evidence="1">
    <location>
        <begin position="141"/>
        <end position="168"/>
    </location>
</feature>
<evidence type="ECO:0000313" key="3">
    <source>
        <dbReference type="Proteomes" id="UP001311232"/>
    </source>
</evidence>
<feature type="non-terminal residue" evidence="2">
    <location>
        <position position="1"/>
    </location>
</feature>
<organism evidence="2 3">
    <name type="scientific">Crenichthys baileyi</name>
    <name type="common">White River springfish</name>
    <dbReference type="NCBI Taxonomy" id="28760"/>
    <lineage>
        <taxon>Eukaryota</taxon>
        <taxon>Metazoa</taxon>
        <taxon>Chordata</taxon>
        <taxon>Craniata</taxon>
        <taxon>Vertebrata</taxon>
        <taxon>Euteleostomi</taxon>
        <taxon>Actinopterygii</taxon>
        <taxon>Neopterygii</taxon>
        <taxon>Teleostei</taxon>
        <taxon>Neoteleostei</taxon>
        <taxon>Acanthomorphata</taxon>
        <taxon>Ovalentaria</taxon>
        <taxon>Atherinomorphae</taxon>
        <taxon>Cyprinodontiformes</taxon>
        <taxon>Goodeidae</taxon>
        <taxon>Crenichthys</taxon>
    </lineage>
</organism>
<comment type="caution">
    <text evidence="2">The sequence shown here is derived from an EMBL/GenBank/DDBJ whole genome shotgun (WGS) entry which is preliminary data.</text>
</comment>
<name>A0AAV9RFP9_9TELE</name>
<proteinExistence type="predicted"/>
<reference evidence="2 3" key="1">
    <citation type="submission" date="2021-06" db="EMBL/GenBank/DDBJ databases">
        <authorList>
            <person name="Palmer J.M."/>
        </authorList>
    </citation>
    <scope>NUCLEOTIDE SEQUENCE [LARGE SCALE GENOMIC DNA]</scope>
    <source>
        <strain evidence="2 3">MEX-2019</strain>
        <tissue evidence="2">Muscle</tissue>
    </source>
</reference>
<sequence>SRLFSRSSVLSPGFLLAHWSYNYTEYDRRTQPYGPSKDDVNWTQNWGRTVPRLLAPPHRSQLAVAVNRSGKPDYGLARELHRGSEPPQFHRWPPDWDLRSFFSPLSRPPDHLLLKRLLQDELCRDYIRLHRRPSDHLLSCRRPQGQQIRLGRPPRLRQGSHGPPGSPP</sequence>
<dbReference type="AlphaFoldDB" id="A0AAV9RFP9"/>
<evidence type="ECO:0000313" key="2">
    <source>
        <dbReference type="EMBL" id="KAK5607800.1"/>
    </source>
</evidence>
<accession>A0AAV9RFP9</accession>
<protein>
    <submittedName>
        <fullName evidence="2">Uncharacterized protein</fullName>
    </submittedName>
</protein>
<dbReference type="Proteomes" id="UP001311232">
    <property type="component" value="Unassembled WGS sequence"/>
</dbReference>
<evidence type="ECO:0000256" key="1">
    <source>
        <dbReference type="SAM" id="MobiDB-lite"/>
    </source>
</evidence>